<dbReference type="InterPro" id="IPR013968">
    <property type="entry name" value="PKS_KR"/>
</dbReference>
<keyword evidence="3" id="KW-0808">Transferase</keyword>
<dbReference type="SMART" id="SM00823">
    <property type="entry name" value="PKS_PP"/>
    <property type="match status" value="1"/>
</dbReference>
<dbReference type="InterPro" id="IPR009081">
    <property type="entry name" value="PP-bd_ACP"/>
</dbReference>
<dbReference type="GO" id="GO:0044550">
    <property type="term" value="P:secondary metabolite biosynthetic process"/>
    <property type="evidence" value="ECO:0007669"/>
    <property type="project" value="UniProtKB-ARBA"/>
</dbReference>
<dbReference type="SMART" id="SM00829">
    <property type="entry name" value="PKS_ER"/>
    <property type="match status" value="1"/>
</dbReference>
<dbReference type="EMBL" id="JAUJFL010000005">
    <property type="protein sequence ID" value="KAK2602238.1"/>
    <property type="molecule type" value="Genomic_DNA"/>
</dbReference>
<dbReference type="SUPFAM" id="SSF53335">
    <property type="entry name" value="S-adenosyl-L-methionine-dependent methyltransferases"/>
    <property type="match status" value="1"/>
</dbReference>
<dbReference type="GO" id="GO:0016746">
    <property type="term" value="F:acyltransferase activity"/>
    <property type="evidence" value="ECO:0007669"/>
    <property type="project" value="UniProtKB-KW"/>
</dbReference>
<dbReference type="Proteomes" id="UP001265746">
    <property type="component" value="Unassembled WGS sequence"/>
</dbReference>
<evidence type="ECO:0000256" key="1">
    <source>
        <dbReference type="ARBA" id="ARBA00022450"/>
    </source>
</evidence>
<dbReference type="Gene3D" id="3.40.50.150">
    <property type="entry name" value="Vaccinia Virus protein VP39"/>
    <property type="match status" value="1"/>
</dbReference>
<dbReference type="Pfam" id="PF13602">
    <property type="entry name" value="ADH_zinc_N_2"/>
    <property type="match status" value="1"/>
</dbReference>
<dbReference type="Gene3D" id="3.90.180.10">
    <property type="entry name" value="Medium-chain alcohol dehydrogenases, catalytic domain"/>
    <property type="match status" value="1"/>
</dbReference>
<evidence type="ECO:0000259" key="7">
    <source>
        <dbReference type="PROSITE" id="PS50075"/>
    </source>
</evidence>
<dbReference type="SUPFAM" id="SSF50129">
    <property type="entry name" value="GroES-like"/>
    <property type="match status" value="1"/>
</dbReference>
<sequence>MTFTPSADYAGFLRCCGHTKPSARVLEFSAGSGDVTASHVRSLVRADGSPLFSRYSIATSSPTLKDTLKGVPNLEFVTLSAADNLVDQGLEDAQFDLIIAPGVVSASDNMRATLQHLREVLSPTGRLLIEEAKPATAWRKFVLGTMQRWWAHAEDERADGPAVDAARWRADLAAAGFADVEELDLGRCANYLAVARPEQRPYPAKRITLLCRAEAPAAFVAELETRGYQIDRCVLGQAPPAGQDVVALLDEGEPFFEKIDASAFTQFKGFVRAVHEQGAGMLWVTRPASVGCKDPRWAQAIGAIRTLRSELSVDIAICEIESAAQGSAVLADVLAKFQTRREDGVLGPDYEYAVRDGEVLVNRIFPFSLEQELVTMDQSNEACVTMTQPGLLNTLTWSSTSAIDPKDDEIELEVHATGLNFRDVLVGMKIIPSAKEPTFGYEAAGIVRRVGKKVTKLSPGDRAIIVGAGTFSTVVTISEVLCEKLPDNISFNEAAGIGTIFSTAVYSLTNLVHITKGQSVLIHSGAGGVGLAAIQVARMLGAEIYTTVGSEVKVKYLMDTFGIPRNRIFNSRDTSFVDDLLRETDGKGADVVLNSLSGELLHATWKCVAKWGTMIEIGKRDLLENAKLSMNHFLDNRTYCCLDVDQMRNERPEINNRLLRFILDCCADGRLKPVRVDQVFPASAILDAFRYMQGGKHIGKIVIQLRDDSSRLLLDHVDFTKRAQVQFDGDASYLLIGGLGGLGRAMSVWMVERGAKHLTFLARSAGKGAHDETFRKEVESMGCSVQFVRGDVSKAEDVARAIDGVDAPLKGIVQMSIVLRDCMFEDMSIEDWDTAVRPKVQGTWNLHNVTVERGLKLDFFLLFSSLSGVLGQIGQANYASANTFLDAFVQYRDSMGLPCSAIDLGAMEGIGYLAENQELLRKMQGSGWRPVREAELLESLNLAMMSPAGRKQGSSGVGGAAAATNDGLRVFLASIKSDPSVLDSPESAALLGTEIGRKLAGLLLLSDQAVDLTVSTADLGLDSLVAVELRGWWKLTFGFDISTLEMLSMGTLEALSKRAADGLKFFYGA</sequence>
<dbReference type="FunFam" id="3.40.50.720:FF:000209">
    <property type="entry name" value="Polyketide synthase Pks12"/>
    <property type="match status" value="1"/>
</dbReference>
<dbReference type="Pfam" id="PF00550">
    <property type="entry name" value="PP-binding"/>
    <property type="match status" value="1"/>
</dbReference>
<dbReference type="SUPFAM" id="SSF51735">
    <property type="entry name" value="NAD(P)-binding Rossmann-fold domains"/>
    <property type="match status" value="2"/>
</dbReference>
<organism evidence="8 9">
    <name type="scientific">Phomopsis amygdali</name>
    <name type="common">Fusicoccum amygdali</name>
    <dbReference type="NCBI Taxonomy" id="1214568"/>
    <lineage>
        <taxon>Eukaryota</taxon>
        <taxon>Fungi</taxon>
        <taxon>Dikarya</taxon>
        <taxon>Ascomycota</taxon>
        <taxon>Pezizomycotina</taxon>
        <taxon>Sordariomycetes</taxon>
        <taxon>Sordariomycetidae</taxon>
        <taxon>Diaporthales</taxon>
        <taxon>Diaporthaceae</taxon>
        <taxon>Diaporthe</taxon>
    </lineage>
</organism>
<dbReference type="Pfam" id="PF13489">
    <property type="entry name" value="Methyltransf_23"/>
    <property type="match status" value="1"/>
</dbReference>
<dbReference type="Gene3D" id="3.40.50.720">
    <property type="entry name" value="NAD(P)-binding Rossmann-like Domain"/>
    <property type="match status" value="2"/>
</dbReference>
<dbReference type="Pfam" id="PF08240">
    <property type="entry name" value="ADH_N"/>
    <property type="match status" value="1"/>
</dbReference>
<dbReference type="SMART" id="SM00822">
    <property type="entry name" value="PKS_KR"/>
    <property type="match status" value="1"/>
</dbReference>
<dbReference type="InterPro" id="IPR057326">
    <property type="entry name" value="KR_dom"/>
</dbReference>
<evidence type="ECO:0000256" key="2">
    <source>
        <dbReference type="ARBA" id="ARBA00022553"/>
    </source>
</evidence>
<dbReference type="AlphaFoldDB" id="A0AAD9W033"/>
<keyword evidence="4" id="KW-0560">Oxidoreductase</keyword>
<dbReference type="Pfam" id="PF08659">
    <property type="entry name" value="KR"/>
    <property type="match status" value="1"/>
</dbReference>
<dbReference type="InterPro" id="IPR029063">
    <property type="entry name" value="SAM-dependent_MTases_sf"/>
</dbReference>
<dbReference type="PROSITE" id="PS01162">
    <property type="entry name" value="QOR_ZETA_CRYSTAL"/>
    <property type="match status" value="1"/>
</dbReference>
<evidence type="ECO:0000313" key="9">
    <source>
        <dbReference type="Proteomes" id="UP001265746"/>
    </source>
</evidence>
<dbReference type="PANTHER" id="PTHR45681">
    <property type="entry name" value="POLYKETIDE SYNTHASE 44-RELATED"/>
    <property type="match status" value="1"/>
</dbReference>
<dbReference type="PROSITE" id="PS50075">
    <property type="entry name" value="CARRIER"/>
    <property type="match status" value="1"/>
</dbReference>
<dbReference type="PANTHER" id="PTHR45681:SF6">
    <property type="entry name" value="POLYKETIDE SYNTHASE 37"/>
    <property type="match status" value="1"/>
</dbReference>
<gene>
    <name evidence="8" type="ORF">N8I77_008788</name>
</gene>
<keyword evidence="2" id="KW-0597">Phosphoprotein</keyword>
<accession>A0AAD9W033</accession>
<dbReference type="InterPro" id="IPR050444">
    <property type="entry name" value="Polyketide_Synthase"/>
</dbReference>
<dbReference type="InterPro" id="IPR020843">
    <property type="entry name" value="ER"/>
</dbReference>
<dbReference type="GO" id="GO:1901336">
    <property type="term" value="P:lactone biosynthetic process"/>
    <property type="evidence" value="ECO:0007669"/>
    <property type="project" value="UniProtKB-ARBA"/>
</dbReference>
<dbReference type="InterPro" id="IPR011032">
    <property type="entry name" value="GroES-like_sf"/>
</dbReference>
<evidence type="ECO:0000256" key="5">
    <source>
        <dbReference type="ARBA" id="ARBA00023268"/>
    </source>
</evidence>
<keyword evidence="6" id="KW-0012">Acyltransferase</keyword>
<evidence type="ECO:0000256" key="4">
    <source>
        <dbReference type="ARBA" id="ARBA00023002"/>
    </source>
</evidence>
<evidence type="ECO:0000256" key="6">
    <source>
        <dbReference type="ARBA" id="ARBA00023315"/>
    </source>
</evidence>
<dbReference type="InterPro" id="IPR020806">
    <property type="entry name" value="PKS_PP-bd"/>
</dbReference>
<dbReference type="GO" id="GO:0016491">
    <property type="term" value="F:oxidoreductase activity"/>
    <property type="evidence" value="ECO:0007669"/>
    <property type="project" value="UniProtKB-KW"/>
</dbReference>
<proteinExistence type="predicted"/>
<dbReference type="CDD" id="cd05195">
    <property type="entry name" value="enoyl_red"/>
    <property type="match status" value="1"/>
</dbReference>
<protein>
    <recommendedName>
        <fullName evidence="7">Carrier domain-containing protein</fullName>
    </recommendedName>
</protein>
<dbReference type="InterPro" id="IPR002364">
    <property type="entry name" value="Quin_OxRdtase/zeta-crystal_CS"/>
</dbReference>
<reference evidence="8" key="1">
    <citation type="submission" date="2023-06" db="EMBL/GenBank/DDBJ databases">
        <authorList>
            <person name="Noh H."/>
        </authorList>
    </citation>
    <scope>NUCLEOTIDE SEQUENCE</scope>
    <source>
        <strain evidence="8">DUCC20226</strain>
    </source>
</reference>
<feature type="domain" description="Carrier" evidence="7">
    <location>
        <begin position="986"/>
        <end position="1063"/>
    </location>
</feature>
<keyword evidence="1" id="KW-0596">Phosphopantetheine</keyword>
<name>A0AAD9W033_PHOAM</name>
<keyword evidence="5" id="KW-0511">Multifunctional enzyme</keyword>
<dbReference type="InterPro" id="IPR036736">
    <property type="entry name" value="ACP-like_sf"/>
</dbReference>
<dbReference type="GO" id="GO:0008270">
    <property type="term" value="F:zinc ion binding"/>
    <property type="evidence" value="ECO:0007669"/>
    <property type="project" value="InterPro"/>
</dbReference>
<dbReference type="Gene3D" id="1.10.1200.10">
    <property type="entry name" value="ACP-like"/>
    <property type="match status" value="1"/>
</dbReference>
<dbReference type="InterPro" id="IPR013154">
    <property type="entry name" value="ADH-like_N"/>
</dbReference>
<comment type="caution">
    <text evidence="8">The sequence shown here is derived from an EMBL/GenBank/DDBJ whole genome shotgun (WGS) entry which is preliminary data.</text>
</comment>
<keyword evidence="9" id="KW-1185">Reference proteome</keyword>
<evidence type="ECO:0000256" key="3">
    <source>
        <dbReference type="ARBA" id="ARBA00022679"/>
    </source>
</evidence>
<dbReference type="GO" id="GO:0031177">
    <property type="term" value="F:phosphopantetheine binding"/>
    <property type="evidence" value="ECO:0007669"/>
    <property type="project" value="InterPro"/>
</dbReference>
<evidence type="ECO:0000313" key="8">
    <source>
        <dbReference type="EMBL" id="KAK2602238.1"/>
    </source>
</evidence>
<dbReference type="InterPro" id="IPR036291">
    <property type="entry name" value="NAD(P)-bd_dom_sf"/>
</dbReference>
<dbReference type="SUPFAM" id="SSF47336">
    <property type="entry name" value="ACP-like"/>
    <property type="match status" value="1"/>
</dbReference>